<proteinExistence type="predicted"/>
<dbReference type="InterPro" id="IPR025164">
    <property type="entry name" value="Toastrack_DUF4097"/>
</dbReference>
<accession>A0A9D1PCS9</accession>
<reference evidence="2" key="1">
    <citation type="journal article" date="2021" name="PeerJ">
        <title>Extensive microbial diversity within the chicken gut microbiome revealed by metagenomics and culture.</title>
        <authorList>
            <person name="Gilroy R."/>
            <person name="Ravi A."/>
            <person name="Getino M."/>
            <person name="Pursley I."/>
            <person name="Horton D.L."/>
            <person name="Alikhan N.F."/>
            <person name="Baker D."/>
            <person name="Gharbi K."/>
            <person name="Hall N."/>
            <person name="Watson M."/>
            <person name="Adriaenssens E.M."/>
            <person name="Foster-Nyarko E."/>
            <person name="Jarju S."/>
            <person name="Secka A."/>
            <person name="Antonio M."/>
            <person name="Oren A."/>
            <person name="Chaudhuri R.R."/>
            <person name="La Ragione R."/>
            <person name="Hildebrand F."/>
            <person name="Pallen M.J."/>
        </authorList>
    </citation>
    <scope>NUCLEOTIDE SEQUENCE</scope>
    <source>
        <strain evidence="2">CHK195-9823</strain>
    </source>
</reference>
<evidence type="ECO:0000313" key="2">
    <source>
        <dbReference type="EMBL" id="HIV38199.1"/>
    </source>
</evidence>
<sequence>MKKKVVFFTILTTLICLDSCGIYWKGRTPEYEKFRYTCSDSPAIHSITIKETEVPVRICTSENDKIYFHYYLPDDDSSRYEIGEEKGTLSVKNITRPNMGIFIAGDESESDSYKEVKFELFLPEDFDGRLKLSTSDSDIWTGAVALEEMKAESYDGDIIFENTVIKEGLNISTRYGDIRGTLAGDPADSSLEMELSAKDGEIQLSYIDGSVFSASSSLQVFSKPFIIVS</sequence>
<dbReference type="AlphaFoldDB" id="A0A9D1PCS9"/>
<evidence type="ECO:0000313" key="3">
    <source>
        <dbReference type="Proteomes" id="UP000886814"/>
    </source>
</evidence>
<comment type="caution">
    <text evidence="2">The sequence shown here is derived from an EMBL/GenBank/DDBJ whole genome shotgun (WGS) entry which is preliminary data.</text>
</comment>
<organism evidence="2 3">
    <name type="scientific">Candidatus Blautia stercorigallinarum</name>
    <dbReference type="NCBI Taxonomy" id="2838501"/>
    <lineage>
        <taxon>Bacteria</taxon>
        <taxon>Bacillati</taxon>
        <taxon>Bacillota</taxon>
        <taxon>Clostridia</taxon>
        <taxon>Lachnospirales</taxon>
        <taxon>Lachnospiraceae</taxon>
        <taxon>Blautia</taxon>
    </lineage>
</organism>
<reference evidence="2" key="2">
    <citation type="submission" date="2021-04" db="EMBL/GenBank/DDBJ databases">
        <authorList>
            <person name="Gilroy R."/>
        </authorList>
    </citation>
    <scope>NUCLEOTIDE SEQUENCE</scope>
    <source>
        <strain evidence="2">CHK195-9823</strain>
    </source>
</reference>
<evidence type="ECO:0000259" key="1">
    <source>
        <dbReference type="Pfam" id="PF13349"/>
    </source>
</evidence>
<dbReference type="Pfam" id="PF13349">
    <property type="entry name" value="DUF4097"/>
    <property type="match status" value="1"/>
</dbReference>
<name>A0A9D1PCS9_9FIRM</name>
<dbReference type="EMBL" id="DXIQ01000027">
    <property type="protein sequence ID" value="HIV38199.1"/>
    <property type="molecule type" value="Genomic_DNA"/>
</dbReference>
<gene>
    <name evidence="2" type="ORF">H9747_04265</name>
</gene>
<protein>
    <submittedName>
        <fullName evidence="2">DUF4097 domain-containing protein</fullName>
    </submittedName>
</protein>
<dbReference type="Proteomes" id="UP000886814">
    <property type="component" value="Unassembled WGS sequence"/>
</dbReference>
<feature type="domain" description="DUF4097" evidence="1">
    <location>
        <begin position="130"/>
        <end position="206"/>
    </location>
</feature>